<reference evidence="2 3" key="1">
    <citation type="submission" date="2019-06" db="EMBL/GenBank/DDBJ databases">
        <title>Persicimonas caeni gen. nov., sp. nov., a predatory bacterium isolated from solar saltern.</title>
        <authorList>
            <person name="Wang S."/>
        </authorList>
    </citation>
    <scope>NUCLEOTIDE SEQUENCE [LARGE SCALE GENOMIC DNA]</scope>
    <source>
        <strain evidence="2 3">YN101</strain>
    </source>
</reference>
<gene>
    <name evidence="2" type="ORF">FIV42_10955</name>
</gene>
<name>A0A4Y6PSX8_PERCE</name>
<accession>A0A5B8Y3M5</accession>
<proteinExistence type="predicted"/>
<keyword evidence="3" id="KW-1185">Reference proteome</keyword>
<organism evidence="2 3">
    <name type="scientific">Persicimonas caeni</name>
    <dbReference type="NCBI Taxonomy" id="2292766"/>
    <lineage>
        <taxon>Bacteria</taxon>
        <taxon>Deltaproteobacteria</taxon>
        <taxon>Bradymonadales</taxon>
        <taxon>Bradymonadaceae</taxon>
        <taxon>Persicimonas</taxon>
    </lineage>
</organism>
<feature type="region of interest" description="Disordered" evidence="1">
    <location>
        <begin position="342"/>
        <end position="414"/>
    </location>
</feature>
<dbReference type="Proteomes" id="UP000315995">
    <property type="component" value="Chromosome"/>
</dbReference>
<evidence type="ECO:0000313" key="2">
    <source>
        <dbReference type="EMBL" id="QDG51239.1"/>
    </source>
</evidence>
<accession>A0A4Y6PSX8</accession>
<dbReference type="EMBL" id="CP041186">
    <property type="protein sequence ID" value="QDG51239.1"/>
    <property type="molecule type" value="Genomic_DNA"/>
</dbReference>
<sequence>MAPQGLSREQCLLLQRHYDGELSAAESVQAKQLLERSASARVYVRALEELTHSVRAASELAWEDAESAMPAPTVLTELAVSAGDPTQAPLEELAPLLERFHDGEADEAEMAFVTALLDEREDAVDYLAGLDEIGHGLRVAGEELAEDVDFDGFWDGIAAQIGADTSGAGTAGADSAPTDEVAFEREAHLVLLQRYVDDEVSCEEAARVERWLDEGNAEVKAHLDVLAELHLGVNVAIETACEEADLRGIWTGVEAAIAEDAADAEVVSLDSARADRRSGSRGTSSTSWFSEYRQAIVGGLAAAVVLAGLVGLFKDQIFGPQERVIVEKRVVVVEQVEYSPGSSVMIDSPMKQASAESDGEEDPTVIWLFDSGDEASADEAPAEQDEAAPAEGEQGDEAPGTDAGTDAAPKGQPI</sequence>
<dbReference type="OrthoDB" id="5494382at2"/>
<evidence type="ECO:0000256" key="1">
    <source>
        <dbReference type="SAM" id="MobiDB-lite"/>
    </source>
</evidence>
<dbReference type="AlphaFoldDB" id="A0A4Y6PSX8"/>
<dbReference type="RefSeq" id="WP_141197724.1">
    <property type="nucleotide sequence ID" value="NZ_CP041186.1"/>
</dbReference>
<protein>
    <submittedName>
        <fullName evidence="2">Uncharacterized protein</fullName>
    </submittedName>
</protein>
<feature type="compositionally biased region" description="Acidic residues" evidence="1">
    <location>
        <begin position="371"/>
        <end position="396"/>
    </location>
</feature>
<evidence type="ECO:0000313" key="3">
    <source>
        <dbReference type="Proteomes" id="UP000315995"/>
    </source>
</evidence>